<protein>
    <submittedName>
        <fullName evidence="3">Glycine/betaine ABC transporter substrate-binding protein</fullName>
    </submittedName>
</protein>
<evidence type="ECO:0000313" key="3">
    <source>
        <dbReference type="EMBL" id="OZI66146.1"/>
    </source>
</evidence>
<comment type="caution">
    <text evidence="3">The sequence shown here is derived from an EMBL/GenBank/DDBJ whole genome shotgun (WGS) entry which is preliminary data.</text>
</comment>
<dbReference type="InterPro" id="IPR007210">
    <property type="entry name" value="ABC_Gly_betaine_transp_sub-bd"/>
</dbReference>
<proteinExistence type="predicted"/>
<feature type="domain" description="ABC-type glycine betaine transport system substrate-binding" evidence="2">
    <location>
        <begin position="39"/>
        <end position="314"/>
    </location>
</feature>
<keyword evidence="4" id="KW-1185">Reference proteome</keyword>
<evidence type="ECO:0000259" key="2">
    <source>
        <dbReference type="Pfam" id="PF04069"/>
    </source>
</evidence>
<reference evidence="3 4" key="1">
    <citation type="submission" date="2017-05" db="EMBL/GenBank/DDBJ databases">
        <title>Complete and WGS of Bordetella genogroups.</title>
        <authorList>
            <person name="Spilker T."/>
            <person name="LiPuma J."/>
        </authorList>
    </citation>
    <scope>NUCLEOTIDE SEQUENCE [LARGE SCALE GENOMIC DNA]</scope>
    <source>
        <strain evidence="3 4">AU9919</strain>
    </source>
</reference>
<accession>A0A261UW90</accession>
<dbReference type="EMBL" id="NEVQ01000002">
    <property type="protein sequence ID" value="OZI66146.1"/>
    <property type="molecule type" value="Genomic_DNA"/>
</dbReference>
<evidence type="ECO:0000256" key="1">
    <source>
        <dbReference type="SAM" id="SignalP"/>
    </source>
</evidence>
<organism evidence="3 4">
    <name type="scientific">Bordetella genomosp. 4</name>
    <dbReference type="NCBI Taxonomy" id="463044"/>
    <lineage>
        <taxon>Bacteria</taxon>
        <taxon>Pseudomonadati</taxon>
        <taxon>Pseudomonadota</taxon>
        <taxon>Betaproteobacteria</taxon>
        <taxon>Burkholderiales</taxon>
        <taxon>Alcaligenaceae</taxon>
        <taxon>Bordetella</taxon>
    </lineage>
</organism>
<dbReference type="AlphaFoldDB" id="A0A261UW90"/>
<name>A0A261UW90_9BORD</name>
<feature type="chain" id="PRO_5012492435" evidence="1">
    <location>
        <begin position="29"/>
        <end position="339"/>
    </location>
</feature>
<sequence length="339" mass="37493">MTQYLRIKPILAAVSVAIGTVMSVNAHAQSPTCELDRPMKFGGMNWESNQILVNVERYIVEHGYGCQTQVEQGDTLPMFAALQRGDVDINSEIWITQMQEPWDEAIAAGKIKAVGTVFTGTDGWYVPRYTADKFPRLRSATDLKGLHEAFIDNEDPGKGRIYGCAAGWTCGTINANLLKAFNLQDEYLVYSPGNAAAQRAAITSAYKRKKDIVFYYWTPTSLIGSLDLVKLKMPPVDEKALACITDPKCENPQPTGLAEYPVVTAVNSQFAQRAPQLTAFLAKVNVPEEKLTATLGHMENEGLELEEASLYFLKTYPDIWTKWVPADVAQRVQGKLSSS</sequence>
<gene>
    <name evidence="3" type="ORF">CAL20_02210</name>
</gene>
<dbReference type="CDD" id="cd13641">
    <property type="entry name" value="PBP2_HisX_like"/>
    <property type="match status" value="1"/>
</dbReference>
<dbReference type="Gene3D" id="3.40.190.100">
    <property type="entry name" value="Glycine betaine-binding periplasmic protein, domain 2"/>
    <property type="match status" value="1"/>
</dbReference>
<dbReference type="SUPFAM" id="SSF53850">
    <property type="entry name" value="Periplasmic binding protein-like II"/>
    <property type="match status" value="1"/>
</dbReference>
<dbReference type="RefSeq" id="WP_094837078.1">
    <property type="nucleotide sequence ID" value="NZ_NEVQ01000002.1"/>
</dbReference>
<dbReference type="Gene3D" id="3.10.105.10">
    <property type="entry name" value="Dipeptide-binding Protein, Domain 3"/>
    <property type="match status" value="1"/>
</dbReference>
<dbReference type="Proteomes" id="UP000216885">
    <property type="component" value="Unassembled WGS sequence"/>
</dbReference>
<dbReference type="GO" id="GO:0022857">
    <property type="term" value="F:transmembrane transporter activity"/>
    <property type="evidence" value="ECO:0007669"/>
    <property type="project" value="InterPro"/>
</dbReference>
<evidence type="ECO:0000313" key="4">
    <source>
        <dbReference type="Proteomes" id="UP000216885"/>
    </source>
</evidence>
<keyword evidence="1" id="KW-0732">Signal</keyword>
<feature type="signal peptide" evidence="1">
    <location>
        <begin position="1"/>
        <end position="28"/>
    </location>
</feature>
<dbReference type="Pfam" id="PF04069">
    <property type="entry name" value="OpuAC"/>
    <property type="match status" value="1"/>
</dbReference>
<dbReference type="GO" id="GO:0043190">
    <property type="term" value="C:ATP-binding cassette (ABC) transporter complex"/>
    <property type="evidence" value="ECO:0007669"/>
    <property type="project" value="InterPro"/>
</dbReference>